<sequence>MKFSLFSVMTPDTTPEQLVNYLNETGYHGVEWRYKETTEDLKKDKPSFWGNNLCTISPDITDQEIRELTLATKENGLKVVSLNPYLTSGDLTSTEQVLQTAQKFGATNIRIGVPWYDRSENYNDLFKEAVTYLKEVEQMCKQYNIRGLVEAHFGTIAPSAGLAYRLVSEFNPEQIGVLYDPGNLVHEGYENYRMGMELLGEYLAHVHVKNAFWQKKHEHEDGTVDWSVEWAPIDKGIVDWKRVFSDLKAVGYDGYIGMEDFSGSFDTKTSIKYNIDTVKRMLAEIES</sequence>
<name>A0A941ATY4_9BACI</name>
<dbReference type="EMBL" id="JAGKSQ010000009">
    <property type="protein sequence ID" value="MBP3953024.1"/>
    <property type="molecule type" value="Genomic_DNA"/>
</dbReference>
<accession>A0A941ATY4</accession>
<evidence type="ECO:0000313" key="3">
    <source>
        <dbReference type="Proteomes" id="UP000678228"/>
    </source>
</evidence>
<evidence type="ECO:0000313" key="2">
    <source>
        <dbReference type="EMBL" id="MBP3953024.1"/>
    </source>
</evidence>
<evidence type="ECO:0000259" key="1">
    <source>
        <dbReference type="Pfam" id="PF01261"/>
    </source>
</evidence>
<protein>
    <submittedName>
        <fullName evidence="2">Sugar phosphate isomerase/epimerase</fullName>
    </submittedName>
</protein>
<keyword evidence="3" id="KW-1185">Reference proteome</keyword>
<dbReference type="Gene3D" id="3.20.20.150">
    <property type="entry name" value="Divalent-metal-dependent TIM barrel enzymes"/>
    <property type="match status" value="1"/>
</dbReference>
<dbReference type="PANTHER" id="PTHR12110">
    <property type="entry name" value="HYDROXYPYRUVATE ISOMERASE"/>
    <property type="match status" value="1"/>
</dbReference>
<proteinExistence type="predicted"/>
<gene>
    <name evidence="2" type="ORF">J7W16_18030</name>
</gene>
<keyword evidence="2" id="KW-0413">Isomerase</keyword>
<dbReference type="Pfam" id="PF01261">
    <property type="entry name" value="AP_endonuc_2"/>
    <property type="match status" value="1"/>
</dbReference>
<dbReference type="Proteomes" id="UP000678228">
    <property type="component" value="Unassembled WGS sequence"/>
</dbReference>
<dbReference type="InterPro" id="IPR013022">
    <property type="entry name" value="Xyl_isomerase-like_TIM-brl"/>
</dbReference>
<organism evidence="2 3">
    <name type="scientific">Halalkalibacter suaedae</name>
    <dbReference type="NCBI Taxonomy" id="2822140"/>
    <lineage>
        <taxon>Bacteria</taxon>
        <taxon>Bacillati</taxon>
        <taxon>Bacillota</taxon>
        <taxon>Bacilli</taxon>
        <taxon>Bacillales</taxon>
        <taxon>Bacillaceae</taxon>
        <taxon>Halalkalibacter</taxon>
    </lineage>
</organism>
<comment type="caution">
    <text evidence="2">The sequence shown here is derived from an EMBL/GenBank/DDBJ whole genome shotgun (WGS) entry which is preliminary data.</text>
</comment>
<dbReference type="InterPro" id="IPR036237">
    <property type="entry name" value="Xyl_isomerase-like_sf"/>
</dbReference>
<feature type="domain" description="Xylose isomerase-like TIM barrel" evidence="1">
    <location>
        <begin position="22"/>
        <end position="276"/>
    </location>
</feature>
<dbReference type="PANTHER" id="PTHR12110:SF41">
    <property type="entry name" value="INOSOSE DEHYDRATASE"/>
    <property type="match status" value="1"/>
</dbReference>
<dbReference type="AlphaFoldDB" id="A0A941ATY4"/>
<dbReference type="InterPro" id="IPR050312">
    <property type="entry name" value="IolE/XylAMocC-like"/>
</dbReference>
<dbReference type="SUPFAM" id="SSF51658">
    <property type="entry name" value="Xylose isomerase-like"/>
    <property type="match status" value="1"/>
</dbReference>
<dbReference type="RefSeq" id="WP_210598882.1">
    <property type="nucleotide sequence ID" value="NZ_JAGKSQ010000009.1"/>
</dbReference>
<dbReference type="GO" id="GO:0016853">
    <property type="term" value="F:isomerase activity"/>
    <property type="evidence" value="ECO:0007669"/>
    <property type="project" value="UniProtKB-KW"/>
</dbReference>
<reference evidence="2" key="1">
    <citation type="submission" date="2021-03" db="EMBL/GenBank/DDBJ databases">
        <title>Bacillus suaedae sp. nov., isolated from Suaeda aralocaspica.</title>
        <authorList>
            <person name="Lei R.F.R."/>
        </authorList>
    </citation>
    <scope>NUCLEOTIDE SEQUENCE</scope>
    <source>
        <strain evidence="2">YZJH907-2</strain>
    </source>
</reference>